<dbReference type="HOGENOM" id="CLU_000288_6_10_1"/>
<organism evidence="3 4">
    <name type="scientific">Agaricus bisporus var. burnettii (strain JB137-S8 / ATCC MYA-4627 / FGSC 10392)</name>
    <name type="common">White button mushroom</name>
    <dbReference type="NCBI Taxonomy" id="597362"/>
    <lineage>
        <taxon>Eukaryota</taxon>
        <taxon>Fungi</taxon>
        <taxon>Dikarya</taxon>
        <taxon>Basidiomycota</taxon>
        <taxon>Agaricomycotina</taxon>
        <taxon>Agaricomycetes</taxon>
        <taxon>Agaricomycetidae</taxon>
        <taxon>Agaricales</taxon>
        <taxon>Agaricineae</taxon>
        <taxon>Agaricaceae</taxon>
        <taxon>Agaricus</taxon>
    </lineage>
</organism>
<evidence type="ECO:0000313" key="4">
    <source>
        <dbReference type="Proteomes" id="UP000008493"/>
    </source>
</evidence>
<dbReference type="OrthoDB" id="538223at2759"/>
<accession>K5WPB5</accession>
<keyword evidence="1" id="KW-0677">Repeat</keyword>
<dbReference type="InterPro" id="IPR056884">
    <property type="entry name" value="NPHP3-like_N"/>
</dbReference>
<feature type="non-terminal residue" evidence="3">
    <location>
        <position position="352"/>
    </location>
</feature>
<dbReference type="PANTHER" id="PTHR10039:SF17">
    <property type="entry name" value="FUNGAL STAND N-TERMINAL GOODBYE DOMAIN-CONTAINING PROTEIN-RELATED"/>
    <property type="match status" value="1"/>
</dbReference>
<dbReference type="Pfam" id="PF24883">
    <property type="entry name" value="NPHP3_N"/>
    <property type="match status" value="1"/>
</dbReference>
<dbReference type="EMBL" id="JH971397">
    <property type="protein sequence ID" value="EKM77156.1"/>
    <property type="molecule type" value="Genomic_DNA"/>
</dbReference>
<feature type="domain" description="Nephrocystin 3-like N-terminal" evidence="2">
    <location>
        <begin position="61"/>
        <end position="220"/>
    </location>
</feature>
<dbReference type="OMA" id="FIGDSHY"/>
<proteinExistence type="predicted"/>
<dbReference type="Proteomes" id="UP000008493">
    <property type="component" value="Unassembled WGS sequence"/>
</dbReference>
<dbReference type="InterPro" id="IPR027417">
    <property type="entry name" value="P-loop_NTPase"/>
</dbReference>
<evidence type="ECO:0000313" key="3">
    <source>
        <dbReference type="EMBL" id="EKM77156.1"/>
    </source>
</evidence>
<evidence type="ECO:0000256" key="1">
    <source>
        <dbReference type="ARBA" id="ARBA00022737"/>
    </source>
</evidence>
<protein>
    <recommendedName>
        <fullName evidence="2">Nephrocystin 3-like N-terminal domain-containing protein</fullName>
    </recommendedName>
</protein>
<gene>
    <name evidence="3" type="ORF">AGABI1DRAFT_43853</name>
</gene>
<dbReference type="KEGG" id="abp:AGABI1DRAFT43853"/>
<dbReference type="SUPFAM" id="SSF52540">
    <property type="entry name" value="P-loop containing nucleoside triphosphate hydrolases"/>
    <property type="match status" value="1"/>
</dbReference>
<dbReference type="RefSeq" id="XP_007332097.1">
    <property type="nucleotide sequence ID" value="XM_007332035.1"/>
</dbReference>
<dbReference type="Gene3D" id="3.40.50.300">
    <property type="entry name" value="P-loop containing nucleotide triphosphate hydrolases"/>
    <property type="match status" value="1"/>
</dbReference>
<dbReference type="InParanoid" id="K5WPB5"/>
<keyword evidence="4" id="KW-1185">Reference proteome</keyword>
<reference evidence="4" key="1">
    <citation type="journal article" date="2012" name="Proc. Natl. Acad. Sci. U.S.A.">
        <title>Genome sequence of the button mushroom Agaricus bisporus reveals mechanisms governing adaptation to a humic-rich ecological niche.</title>
        <authorList>
            <person name="Morin E."/>
            <person name="Kohler A."/>
            <person name="Baker A.R."/>
            <person name="Foulongne-Oriol M."/>
            <person name="Lombard V."/>
            <person name="Nagy L.G."/>
            <person name="Ohm R.A."/>
            <person name="Patyshakuliyeva A."/>
            <person name="Brun A."/>
            <person name="Aerts A.L."/>
            <person name="Bailey A.M."/>
            <person name="Billette C."/>
            <person name="Coutinho P.M."/>
            <person name="Deakin G."/>
            <person name="Doddapaneni H."/>
            <person name="Floudas D."/>
            <person name="Grimwood J."/>
            <person name="Hilden K."/>
            <person name="Kuees U."/>
            <person name="LaButti K.M."/>
            <person name="Lapidus A."/>
            <person name="Lindquist E.A."/>
            <person name="Lucas S.M."/>
            <person name="Murat C."/>
            <person name="Riley R.W."/>
            <person name="Salamov A.A."/>
            <person name="Schmutz J."/>
            <person name="Subramanian V."/>
            <person name="Woesten H.A.B."/>
            <person name="Xu J."/>
            <person name="Eastwood D.C."/>
            <person name="Foster G.D."/>
            <person name="Sonnenberg A.S."/>
            <person name="Cullen D."/>
            <person name="de Vries R.P."/>
            <person name="Lundell T."/>
            <person name="Hibbett D.S."/>
            <person name="Henrissat B."/>
            <person name="Burton K.S."/>
            <person name="Kerrigan R.W."/>
            <person name="Challen M.P."/>
            <person name="Grigoriev I.V."/>
            <person name="Martin F."/>
        </authorList>
    </citation>
    <scope>NUCLEOTIDE SEQUENCE [LARGE SCALE GENOMIC DNA]</scope>
    <source>
        <strain evidence="4">JB137-S8 / ATCC MYA-4627 / FGSC 10392</strain>
    </source>
</reference>
<dbReference type="GeneID" id="18829516"/>
<name>K5WPB5_AGABU</name>
<dbReference type="AlphaFoldDB" id="K5WPB5"/>
<evidence type="ECO:0000259" key="2">
    <source>
        <dbReference type="Pfam" id="PF24883"/>
    </source>
</evidence>
<dbReference type="PANTHER" id="PTHR10039">
    <property type="entry name" value="AMELOGENIN"/>
    <property type="match status" value="1"/>
</dbReference>
<sequence>MATSRHTVGDTLRILWYPSSFVTVMKLLSDHIILGAAHDDSARVPPPRCHPGTRVNLISRITAWFNGEQPQELLLWITGPAGVGKSAVVQTFAEYLVESKLLGASVFCSRPNKRNNPHRIFVTIAYQLAIRITAYREYVVEQLSVDPQLLNRDMTTQFNTFIVQPFMEKKIGAGGKRWGILLDGLDELDGEDAQCEIIQLIGTFAHEHRDAPLLWIIASRPESHISNMFEDYEIRRSCRSEYVPIDSTEACEDVEHFLRSSFKVVQKKYRHRGCSDWPSNADYLKLTAAASGLFIYAQVVMQFIGDSHYADPVSRLEVLISVIDRSNAIPTKENPFVHLDALYKEILSSIPS</sequence>